<dbReference type="Gene3D" id="3.40.50.300">
    <property type="entry name" value="P-loop containing nucleotide triphosphate hydrolases"/>
    <property type="match status" value="1"/>
</dbReference>
<dbReference type="Pfam" id="PF25408">
    <property type="entry name" value="AAA_lid_NAV1"/>
    <property type="match status" value="1"/>
</dbReference>
<feature type="region of interest" description="Disordered" evidence="2">
    <location>
        <begin position="301"/>
        <end position="351"/>
    </location>
</feature>
<dbReference type="InterPro" id="IPR039041">
    <property type="entry name" value="Nav/unc-53"/>
</dbReference>
<protein>
    <submittedName>
        <fullName evidence="4">Neuron navigator 2</fullName>
    </submittedName>
</protein>
<evidence type="ECO:0000313" key="5">
    <source>
        <dbReference type="Proteomes" id="UP000008237"/>
    </source>
</evidence>
<feature type="compositionally biased region" description="Basic and acidic residues" evidence="2">
    <location>
        <begin position="301"/>
        <end position="316"/>
    </location>
</feature>
<feature type="region of interest" description="Disordered" evidence="2">
    <location>
        <begin position="1"/>
        <end position="22"/>
    </location>
</feature>
<sequence>MCASLHACPPPPRERNGISEGSVCSRRVHDGYATIRSRGRPRAVYRSDSEELLKEAGGPYALPRLSNFRVAVDEDGARQVPRWADLGRNQPPIENYGTLRVGKSQDLVEGSRTVTLETFSRRNTVSTRSEKRSVSNTTSDSRSEPAKPDATAGRQGAPKEDRKVRGSREEEQERSRKDRRTDVRFCDNGYGWKPVVRASYGWKEPLRQRANERRALPTETRLLPTRNDPTTLMKPFCVVGRTSREDDPDLDVGGGTRDNSNREDVEHLEKARSFTVLGQVPCKSRVPSECNVDFGDFGKRSTSARECHSRNVKNDAARASSQRGNATSRNEDREVRGAGDPESIPKRETCKDRGLSTPIYAVPNNCNNNNNCNNCNNNAFSKSRPRDRRVVVSDSNYVPSGDLYRTTAKYIEDINRNLAEIDKSYEQLKTNSRYGMINKIVIKNEHPSHNFLGYARKRDMAPMPPIVVSTDVDETIAEERGEGSGRPRRPNSRGKLPPKVLPRSSSIENTSRRLSTGSASSSKSTESLCAISESLTECTTDSQHPELLPCGYLIGHVKTIYLVLSGYSWLAVDTLIPRSIVQRLVSLLTEHRRVILCGPSGTGKSYLAGKLAHALVDTDNDTKDAAAVATFNVDHKSSKELRQYLAHIAERCDSNAADELPRVIILENLQHAASLGELFSGLLGTRHSSCPAIIGTMSQATCSTTNLQLHHNFRWVLCANHMEPVKGFLGRYLRRKLLEHELRECAGTRNAEMAAVVEWLPRVWLHLNKFLETHSSSDVTIGPRLFLSCPMEVAGSQVWFTDLWNYSVIPYLVETVREGLTLYGRRVCGNGNGESTWEDPAQFITSSYPWLSTHAVHGGSDALLRLRPEDVGYDVVSSGHTSGVGASSVKSLGSTHSDTEGDPLLNMLMRLQEAANYSSPHSNDSDSVTSLDSSHTRHSEDLSSSTSSSRGVESAL</sequence>
<dbReference type="AlphaFoldDB" id="E2B9S4"/>
<feature type="compositionally biased region" description="Low complexity" evidence="2">
    <location>
        <begin position="512"/>
        <end position="522"/>
    </location>
</feature>
<dbReference type="EMBL" id="GL446605">
    <property type="protein sequence ID" value="EFN87511.1"/>
    <property type="molecule type" value="Genomic_DNA"/>
</dbReference>
<dbReference type="InParanoid" id="E2B9S4"/>
<feature type="domain" description="AAA+ ATPase" evidence="3">
    <location>
        <begin position="590"/>
        <end position="744"/>
    </location>
</feature>
<dbReference type="SUPFAM" id="SSF52540">
    <property type="entry name" value="P-loop containing nucleoside triphosphate hydrolases"/>
    <property type="match status" value="1"/>
</dbReference>
<feature type="region of interest" description="Disordered" evidence="2">
    <location>
        <begin position="241"/>
        <end position="264"/>
    </location>
</feature>
<dbReference type="FunFam" id="3.40.50.300:FF:001111">
    <property type="entry name" value="neuron navigator 2 isoform X3"/>
    <property type="match status" value="1"/>
</dbReference>
<feature type="compositionally biased region" description="Polar residues" evidence="2">
    <location>
        <begin position="916"/>
        <end position="933"/>
    </location>
</feature>
<evidence type="ECO:0000313" key="4">
    <source>
        <dbReference type="EMBL" id="EFN87511.1"/>
    </source>
</evidence>
<feature type="compositionally biased region" description="Basic and acidic residues" evidence="2">
    <location>
        <begin position="329"/>
        <end position="351"/>
    </location>
</feature>
<keyword evidence="5" id="KW-1185">Reference proteome</keyword>
<feature type="region of interest" description="Disordered" evidence="2">
    <location>
        <begin position="878"/>
        <end position="902"/>
    </location>
</feature>
<dbReference type="InterPro" id="IPR003593">
    <property type="entry name" value="AAA+_ATPase"/>
</dbReference>
<dbReference type="InterPro" id="IPR027417">
    <property type="entry name" value="P-loop_NTPase"/>
</dbReference>
<feature type="compositionally biased region" description="Basic and acidic residues" evidence="2">
    <location>
        <begin position="157"/>
        <end position="182"/>
    </location>
</feature>
<organism evidence="5">
    <name type="scientific">Harpegnathos saltator</name>
    <name type="common">Jerdon's jumping ant</name>
    <dbReference type="NCBI Taxonomy" id="610380"/>
    <lineage>
        <taxon>Eukaryota</taxon>
        <taxon>Metazoa</taxon>
        <taxon>Ecdysozoa</taxon>
        <taxon>Arthropoda</taxon>
        <taxon>Hexapoda</taxon>
        <taxon>Insecta</taxon>
        <taxon>Pterygota</taxon>
        <taxon>Neoptera</taxon>
        <taxon>Endopterygota</taxon>
        <taxon>Hymenoptera</taxon>
        <taxon>Apocrita</taxon>
        <taxon>Aculeata</taxon>
        <taxon>Formicoidea</taxon>
        <taxon>Formicidae</taxon>
        <taxon>Ponerinae</taxon>
        <taxon>Ponerini</taxon>
        <taxon>Harpegnathos</taxon>
    </lineage>
</organism>
<evidence type="ECO:0000259" key="3">
    <source>
        <dbReference type="SMART" id="SM00382"/>
    </source>
</evidence>
<dbReference type="SMART" id="SM00382">
    <property type="entry name" value="AAA"/>
    <property type="match status" value="1"/>
</dbReference>
<feature type="compositionally biased region" description="Polar residues" evidence="2">
    <location>
        <begin position="878"/>
        <end position="896"/>
    </location>
</feature>
<dbReference type="STRING" id="610380.E2B9S4"/>
<dbReference type="GO" id="GO:0022008">
    <property type="term" value="P:neurogenesis"/>
    <property type="evidence" value="ECO:0007669"/>
    <property type="project" value="InterPro"/>
</dbReference>
<feature type="region of interest" description="Disordered" evidence="2">
    <location>
        <begin position="469"/>
        <end position="522"/>
    </location>
</feature>
<dbReference type="PANTHER" id="PTHR12784">
    <property type="entry name" value="STEERIN"/>
    <property type="match status" value="1"/>
</dbReference>
<reference evidence="4 5" key="1">
    <citation type="journal article" date="2010" name="Science">
        <title>Genomic comparison of the ants Camponotus floridanus and Harpegnathos saltator.</title>
        <authorList>
            <person name="Bonasio R."/>
            <person name="Zhang G."/>
            <person name="Ye C."/>
            <person name="Mutti N.S."/>
            <person name="Fang X."/>
            <person name="Qin N."/>
            <person name="Donahue G."/>
            <person name="Yang P."/>
            <person name="Li Q."/>
            <person name="Li C."/>
            <person name="Zhang P."/>
            <person name="Huang Z."/>
            <person name="Berger S.L."/>
            <person name="Reinberg D."/>
            <person name="Wang J."/>
            <person name="Liebig J."/>
        </authorList>
    </citation>
    <scope>NUCLEOTIDE SEQUENCE [LARGE SCALE GENOMIC DNA]</scope>
    <source>
        <strain evidence="4 5">R22 G/1</strain>
    </source>
</reference>
<keyword evidence="1" id="KW-0175">Coiled coil</keyword>
<dbReference type="InterPro" id="IPR057568">
    <property type="entry name" value="CortBP2_NAV1-like_AAA_lid"/>
</dbReference>
<dbReference type="PANTHER" id="PTHR12784:SF28">
    <property type="entry name" value="PROTEIN SICKIE"/>
    <property type="match status" value="1"/>
</dbReference>
<evidence type="ECO:0000256" key="1">
    <source>
        <dbReference type="ARBA" id="ARBA00023054"/>
    </source>
</evidence>
<feature type="compositionally biased region" description="Polar residues" evidence="2">
    <location>
        <begin position="319"/>
        <end position="328"/>
    </location>
</feature>
<proteinExistence type="predicted"/>
<feature type="region of interest" description="Disordered" evidence="2">
    <location>
        <begin position="119"/>
        <end position="182"/>
    </location>
</feature>
<evidence type="ECO:0000256" key="2">
    <source>
        <dbReference type="SAM" id="MobiDB-lite"/>
    </source>
</evidence>
<feature type="region of interest" description="Disordered" evidence="2">
    <location>
        <begin position="916"/>
        <end position="956"/>
    </location>
</feature>
<gene>
    <name evidence="4" type="ORF">EAI_16957</name>
</gene>
<dbReference type="Proteomes" id="UP000008237">
    <property type="component" value="Unassembled WGS sequence"/>
</dbReference>
<name>E2B9S4_HARSA</name>
<dbReference type="OrthoDB" id="2161974at2759"/>
<accession>E2B9S4</accession>